<dbReference type="GO" id="GO:0003684">
    <property type="term" value="F:damaged DNA binding"/>
    <property type="evidence" value="ECO:0007669"/>
    <property type="project" value="InterPro"/>
</dbReference>
<dbReference type="RefSeq" id="WP_245748184.1">
    <property type="nucleotide sequence ID" value="NZ_FOUI01000010.1"/>
</dbReference>
<proteinExistence type="predicted"/>
<evidence type="ECO:0000313" key="3">
    <source>
        <dbReference type="EMBL" id="SFM65464.1"/>
    </source>
</evidence>
<dbReference type="GO" id="GO:0006281">
    <property type="term" value="P:DNA repair"/>
    <property type="evidence" value="ECO:0007669"/>
    <property type="project" value="InterPro"/>
</dbReference>
<evidence type="ECO:0000259" key="2">
    <source>
        <dbReference type="Pfam" id="PF11799"/>
    </source>
</evidence>
<gene>
    <name evidence="3" type="ORF">SAMN05216217_110112</name>
</gene>
<dbReference type="InterPro" id="IPR036775">
    <property type="entry name" value="DNA_pol_Y-fam_lit_finger_sf"/>
</dbReference>
<dbReference type="InterPro" id="IPR017961">
    <property type="entry name" value="DNA_pol_Y-fam_little_finger"/>
</dbReference>
<accession>A0A1I4SM16</accession>
<keyword evidence="1" id="KW-0238">DNA-binding</keyword>
<protein>
    <submittedName>
        <fullName evidence="3">DNA polymerase V</fullName>
    </submittedName>
</protein>
<feature type="domain" description="DNA polymerase Y-family little finger" evidence="2">
    <location>
        <begin position="47"/>
        <end position="163"/>
    </location>
</feature>
<dbReference type="AlphaFoldDB" id="A0A1I4SM16"/>
<evidence type="ECO:0000313" key="4">
    <source>
        <dbReference type="Proteomes" id="UP000243629"/>
    </source>
</evidence>
<dbReference type="EMBL" id="FOUI01000010">
    <property type="protein sequence ID" value="SFM65464.1"/>
    <property type="molecule type" value="Genomic_DNA"/>
</dbReference>
<keyword evidence="4" id="KW-1185">Reference proteome</keyword>
<organism evidence="3 4">
    <name type="scientific">Halopseudomonas yangmingensis</name>
    <dbReference type="NCBI Taxonomy" id="1720063"/>
    <lineage>
        <taxon>Bacteria</taxon>
        <taxon>Pseudomonadati</taxon>
        <taxon>Pseudomonadota</taxon>
        <taxon>Gammaproteobacteria</taxon>
        <taxon>Pseudomonadales</taxon>
        <taxon>Pseudomonadaceae</taxon>
        <taxon>Halopseudomonas</taxon>
    </lineage>
</organism>
<reference evidence="4" key="1">
    <citation type="submission" date="2016-10" db="EMBL/GenBank/DDBJ databases">
        <authorList>
            <person name="Varghese N."/>
            <person name="Submissions S."/>
        </authorList>
    </citation>
    <scope>NUCLEOTIDE SEQUENCE [LARGE SCALE GENOMIC DNA]</scope>
    <source>
        <strain evidence="4">DSM 24213</strain>
    </source>
</reference>
<sequence>MGIGTALQLADADPATLRKKFSVVLECTARELNGIACVPWEDVPPAKQQIMCSRSFGQALQKLSELEEAVTHFAARATEKLRGGGQYAGALMVFIRTNPFKASAPQYSSSASVRLVTPSHDTRVIVQQALNLLRPMYRDGFDYAKAGVMLGDLVRESGNQGDLFGSTAGQTADSARSKRLMAVMDAINKKYR</sequence>
<dbReference type="Gene3D" id="3.30.1490.100">
    <property type="entry name" value="DNA polymerase, Y-family, little finger domain"/>
    <property type="match status" value="1"/>
</dbReference>
<dbReference type="SUPFAM" id="SSF100879">
    <property type="entry name" value="Lesion bypass DNA polymerase (Y-family), little finger domain"/>
    <property type="match status" value="1"/>
</dbReference>
<dbReference type="STRING" id="1720063.SAMN05216217_110112"/>
<name>A0A1I4SM16_9GAMM</name>
<dbReference type="Proteomes" id="UP000243629">
    <property type="component" value="Unassembled WGS sequence"/>
</dbReference>
<evidence type="ECO:0000256" key="1">
    <source>
        <dbReference type="ARBA" id="ARBA00023125"/>
    </source>
</evidence>
<dbReference type="Pfam" id="PF11799">
    <property type="entry name" value="IMS_C"/>
    <property type="match status" value="1"/>
</dbReference>